<proteinExistence type="predicted"/>
<evidence type="ECO:0000256" key="1">
    <source>
        <dbReference type="ARBA" id="ARBA00004496"/>
    </source>
</evidence>
<evidence type="ECO:0000313" key="3">
    <source>
        <dbReference type="EMBL" id="MCS5714008.1"/>
    </source>
</evidence>
<sequence>MNPLDDMICFALYRASNAVAQAHRTVLEPWNLTYTQYIALVALGSAPDGLTVGGLGEQLGLDSGTLSPLLRRLDERGLVLRERRDSDERRVTASLTADGRRTLGELGEAIACLGPRYGVSSAAELSELVSTLGRITSGMRAPVAPPVP</sequence>
<dbReference type="InterPro" id="IPR036388">
    <property type="entry name" value="WH-like_DNA-bd_sf"/>
</dbReference>
<dbReference type="PROSITE" id="PS50995">
    <property type="entry name" value="HTH_MARR_2"/>
    <property type="match status" value="1"/>
</dbReference>
<dbReference type="InterPro" id="IPR039422">
    <property type="entry name" value="MarR/SlyA-like"/>
</dbReference>
<dbReference type="PANTHER" id="PTHR33164:SF5">
    <property type="entry name" value="ORGANIC HYDROPEROXIDE RESISTANCE TRANSCRIPTIONAL REGULATOR"/>
    <property type="match status" value="1"/>
</dbReference>
<dbReference type="Proteomes" id="UP001165580">
    <property type="component" value="Unassembled WGS sequence"/>
</dbReference>
<dbReference type="RefSeq" id="WP_259485539.1">
    <property type="nucleotide sequence ID" value="NZ_JANTEZ010000002.1"/>
</dbReference>
<name>A0ABT2GCX4_9MICO</name>
<feature type="domain" description="HTH marR-type" evidence="2">
    <location>
        <begin position="5"/>
        <end position="137"/>
    </location>
</feature>
<accession>A0ABT2GCX4</accession>
<gene>
    <name evidence="3" type="ORF">NVV95_05520</name>
</gene>
<dbReference type="Gene3D" id="1.10.10.10">
    <property type="entry name" value="Winged helix-like DNA-binding domain superfamily/Winged helix DNA-binding domain"/>
    <property type="match status" value="1"/>
</dbReference>
<keyword evidence="4" id="KW-1185">Reference proteome</keyword>
<organism evidence="3 4">
    <name type="scientific">Herbiconiux gentiana</name>
    <dbReference type="NCBI Taxonomy" id="2970912"/>
    <lineage>
        <taxon>Bacteria</taxon>
        <taxon>Bacillati</taxon>
        <taxon>Actinomycetota</taxon>
        <taxon>Actinomycetes</taxon>
        <taxon>Micrococcales</taxon>
        <taxon>Microbacteriaceae</taxon>
        <taxon>Herbiconiux</taxon>
    </lineage>
</organism>
<comment type="subcellular location">
    <subcellularLocation>
        <location evidence="1">Cytoplasm</location>
    </subcellularLocation>
</comment>
<protein>
    <submittedName>
        <fullName evidence="3">MarR family transcriptional regulator</fullName>
    </submittedName>
</protein>
<dbReference type="InterPro" id="IPR000835">
    <property type="entry name" value="HTH_MarR-typ"/>
</dbReference>
<reference evidence="3" key="1">
    <citation type="submission" date="2022-08" db="EMBL/GenBank/DDBJ databases">
        <authorList>
            <person name="Deng Y."/>
            <person name="Han X.-F."/>
            <person name="Zhang Y.-Q."/>
        </authorList>
    </citation>
    <scope>NUCLEOTIDE SEQUENCE</scope>
    <source>
        <strain evidence="3">CPCC 205716</strain>
    </source>
</reference>
<dbReference type="InterPro" id="IPR036390">
    <property type="entry name" value="WH_DNA-bd_sf"/>
</dbReference>
<evidence type="ECO:0000313" key="4">
    <source>
        <dbReference type="Proteomes" id="UP001165580"/>
    </source>
</evidence>
<comment type="caution">
    <text evidence="3">The sequence shown here is derived from an EMBL/GenBank/DDBJ whole genome shotgun (WGS) entry which is preliminary data.</text>
</comment>
<evidence type="ECO:0000259" key="2">
    <source>
        <dbReference type="PROSITE" id="PS50995"/>
    </source>
</evidence>
<dbReference type="EMBL" id="JANTEZ010000002">
    <property type="protein sequence ID" value="MCS5714008.1"/>
    <property type="molecule type" value="Genomic_DNA"/>
</dbReference>
<dbReference type="SUPFAM" id="SSF46785">
    <property type="entry name" value="Winged helix' DNA-binding domain"/>
    <property type="match status" value="1"/>
</dbReference>
<dbReference type="PANTHER" id="PTHR33164">
    <property type="entry name" value="TRANSCRIPTIONAL REGULATOR, MARR FAMILY"/>
    <property type="match status" value="1"/>
</dbReference>
<dbReference type="SMART" id="SM00347">
    <property type="entry name" value="HTH_MARR"/>
    <property type="match status" value="1"/>
</dbReference>
<dbReference type="Pfam" id="PF12802">
    <property type="entry name" value="MarR_2"/>
    <property type="match status" value="1"/>
</dbReference>